<accession>A0A023D919</accession>
<dbReference type="RefSeq" id="WP_158310350.1">
    <property type="nucleotide sequence ID" value="NZ_BAND01000110.1"/>
</dbReference>
<evidence type="ECO:0000256" key="5">
    <source>
        <dbReference type="SAM" id="Phobius"/>
    </source>
</evidence>
<dbReference type="EMBL" id="BAND01000110">
    <property type="protein sequence ID" value="GAJ30190.1"/>
    <property type="molecule type" value="Genomic_DNA"/>
</dbReference>
<keyword evidence="4" id="KW-1015">Disulfide bond</keyword>
<protein>
    <submittedName>
        <fullName evidence="6">Electron transport transmembrane protein Sco1/SenC/PrrC</fullName>
    </submittedName>
</protein>
<dbReference type="FunFam" id="3.40.30.10:FF:000013">
    <property type="entry name" value="Blast:Protein SCO1 homolog, mitochondrial"/>
    <property type="match status" value="1"/>
</dbReference>
<reference evidence="6 7" key="2">
    <citation type="journal article" date="2014" name="FEMS Microbiol. Lett.">
        <title>Draft genomic DNA sequence of the facultatively methylotrophic bacterium Acidomonas methanolica type strain MB58.</title>
        <authorList>
            <person name="Higashiura N."/>
            <person name="Hadano H."/>
            <person name="Hirakawa H."/>
            <person name="Matsutani M."/>
            <person name="Takabe S."/>
            <person name="Matsushita K."/>
            <person name="Azuma Y."/>
        </authorList>
    </citation>
    <scope>NUCLEOTIDE SEQUENCE [LARGE SCALE GENOMIC DNA]</scope>
    <source>
        <strain evidence="6 7">MB58</strain>
    </source>
</reference>
<keyword evidence="3" id="KW-0479">Metal-binding</keyword>
<organism evidence="6 7">
    <name type="scientific">Acidomonas methanolica NBRC 104435</name>
    <dbReference type="NCBI Taxonomy" id="1231351"/>
    <lineage>
        <taxon>Bacteria</taxon>
        <taxon>Pseudomonadati</taxon>
        <taxon>Pseudomonadota</taxon>
        <taxon>Alphaproteobacteria</taxon>
        <taxon>Acetobacterales</taxon>
        <taxon>Acetobacteraceae</taxon>
        <taxon>Acidomonas</taxon>
    </lineage>
</organism>
<name>A0A023D919_ACIMT</name>
<evidence type="ECO:0000256" key="4">
    <source>
        <dbReference type="PIRSR" id="PIRSR603782-2"/>
    </source>
</evidence>
<dbReference type="Pfam" id="PF02630">
    <property type="entry name" value="SCO1-SenC"/>
    <property type="match status" value="1"/>
</dbReference>
<keyword evidence="5 6" id="KW-0812">Transmembrane</keyword>
<evidence type="ECO:0000256" key="1">
    <source>
        <dbReference type="ARBA" id="ARBA00010996"/>
    </source>
</evidence>
<feature type="transmembrane region" description="Helical" evidence="5">
    <location>
        <begin position="21"/>
        <end position="40"/>
    </location>
</feature>
<gene>
    <name evidence="6" type="ORF">Amme_111_015</name>
</gene>
<dbReference type="Gene3D" id="3.40.30.10">
    <property type="entry name" value="Glutaredoxin"/>
    <property type="match status" value="1"/>
</dbReference>
<feature type="disulfide bond" description="Redox-active" evidence="4">
    <location>
        <begin position="81"/>
        <end position="85"/>
    </location>
</feature>
<dbReference type="GO" id="GO:0046872">
    <property type="term" value="F:metal ion binding"/>
    <property type="evidence" value="ECO:0007669"/>
    <property type="project" value="UniProtKB-KW"/>
</dbReference>
<proteinExistence type="inferred from homology"/>
<feature type="binding site" evidence="3">
    <location>
        <position position="172"/>
    </location>
    <ligand>
        <name>Cu cation</name>
        <dbReference type="ChEBI" id="CHEBI:23378"/>
    </ligand>
</feature>
<evidence type="ECO:0000313" key="6">
    <source>
        <dbReference type="EMBL" id="GAJ30190.1"/>
    </source>
</evidence>
<keyword evidence="5" id="KW-0472">Membrane</keyword>
<comment type="similarity">
    <text evidence="1">Belongs to the SCO1/2 family.</text>
</comment>
<keyword evidence="7" id="KW-1185">Reference proteome</keyword>
<dbReference type="CDD" id="cd02968">
    <property type="entry name" value="SCO"/>
    <property type="match status" value="1"/>
</dbReference>
<dbReference type="AlphaFoldDB" id="A0A023D919"/>
<feature type="binding site" evidence="3">
    <location>
        <position position="81"/>
    </location>
    <ligand>
        <name>Cu cation</name>
        <dbReference type="ChEBI" id="CHEBI:23378"/>
    </ligand>
</feature>
<dbReference type="InterPro" id="IPR003782">
    <property type="entry name" value="SCO1/SenC"/>
</dbReference>
<evidence type="ECO:0000256" key="2">
    <source>
        <dbReference type="ARBA" id="ARBA00023008"/>
    </source>
</evidence>
<reference evidence="7" key="1">
    <citation type="journal article" date="2014" name="FEMS Microbiol. Lett.">
        <title>Draft Genomic DNA Sequence of the Facultatively Methylotrophic Bacterium Acidomonas methanolica type strain MB58.</title>
        <authorList>
            <person name="Higashiura N."/>
            <person name="Hadano H."/>
            <person name="Hirakawa H."/>
            <person name="Matsutani M."/>
            <person name="Takabe S."/>
            <person name="Matsushita K."/>
            <person name="Azuma Y."/>
        </authorList>
    </citation>
    <scope>NUCLEOTIDE SEQUENCE [LARGE SCALE GENOMIC DNA]</scope>
    <source>
        <strain evidence="7">MB58</strain>
    </source>
</reference>
<dbReference type="InterPro" id="IPR036249">
    <property type="entry name" value="Thioredoxin-like_sf"/>
</dbReference>
<keyword evidence="5" id="KW-1133">Transmembrane helix</keyword>
<feature type="binding site" evidence="3">
    <location>
        <position position="85"/>
    </location>
    <ligand>
        <name>Cu cation</name>
        <dbReference type="ChEBI" id="CHEBI:23378"/>
    </ligand>
</feature>
<dbReference type="SUPFAM" id="SSF52833">
    <property type="entry name" value="Thioredoxin-like"/>
    <property type="match status" value="1"/>
</dbReference>
<comment type="caution">
    <text evidence="6">The sequence shown here is derived from an EMBL/GenBank/DDBJ whole genome shotgun (WGS) entry which is preliminary data.</text>
</comment>
<dbReference type="PANTHER" id="PTHR12151">
    <property type="entry name" value="ELECTRON TRANSPORT PROTIN SCO1/SENC FAMILY MEMBER"/>
    <property type="match status" value="1"/>
</dbReference>
<sequence>MKKPSVPPARRPGPRGNPLPLLLAVAVLLLGGGAVIRMLVVDRAVPAVGGPYALNDTDGKAVTEASFHGRLTLIYFGYTHCVDVCPLTLAVMTRALDLLGPRGRAVVPIFVTVDPAHDTPEVMREYIRRFSPRIVGLTANEAALRPVLDRFHIAVHPQPTQGDATGSQLIDHSSVLYLMDGDNHLLAVLPVETEPRALARQIARYLPAS</sequence>
<evidence type="ECO:0000256" key="3">
    <source>
        <dbReference type="PIRSR" id="PIRSR603782-1"/>
    </source>
</evidence>
<keyword evidence="2 3" id="KW-0186">Copper</keyword>
<dbReference type="Proteomes" id="UP000019760">
    <property type="component" value="Unassembled WGS sequence"/>
</dbReference>
<dbReference type="PANTHER" id="PTHR12151:SF25">
    <property type="entry name" value="LINALOOL DEHYDRATASE_ISOMERASE DOMAIN-CONTAINING PROTEIN"/>
    <property type="match status" value="1"/>
</dbReference>
<evidence type="ECO:0000313" key="7">
    <source>
        <dbReference type="Proteomes" id="UP000019760"/>
    </source>
</evidence>